<name>A0A8J5YZR4_9ROSI</name>
<feature type="region of interest" description="Disordered" evidence="1">
    <location>
        <begin position="228"/>
        <end position="251"/>
    </location>
</feature>
<dbReference type="AlphaFoldDB" id="A0A8J5YZR4"/>
<feature type="region of interest" description="Disordered" evidence="1">
    <location>
        <begin position="163"/>
        <end position="182"/>
    </location>
</feature>
<feature type="compositionally biased region" description="Polar residues" evidence="1">
    <location>
        <begin position="163"/>
        <end position="179"/>
    </location>
</feature>
<dbReference type="Proteomes" id="UP000701853">
    <property type="component" value="Chromosome 6"/>
</dbReference>
<protein>
    <submittedName>
        <fullName evidence="2">Uncharacterized protein</fullName>
    </submittedName>
</protein>
<dbReference type="EMBL" id="JAHUZN010000006">
    <property type="protein sequence ID" value="KAG8491173.1"/>
    <property type="molecule type" value="Genomic_DNA"/>
</dbReference>
<reference evidence="2 3" key="1">
    <citation type="journal article" date="2021" name="bioRxiv">
        <title>The Gossypium anomalum genome as a resource for cotton improvement and evolutionary analysis of hybrid incompatibility.</title>
        <authorList>
            <person name="Grover C.E."/>
            <person name="Yuan D."/>
            <person name="Arick M.A."/>
            <person name="Miller E.R."/>
            <person name="Hu G."/>
            <person name="Peterson D.G."/>
            <person name="Wendel J.F."/>
            <person name="Udall J.A."/>
        </authorList>
    </citation>
    <scope>NUCLEOTIDE SEQUENCE [LARGE SCALE GENOMIC DNA]</scope>
    <source>
        <strain evidence="2">JFW-Udall</strain>
        <tissue evidence="2">Leaf</tissue>
    </source>
</reference>
<evidence type="ECO:0000313" key="2">
    <source>
        <dbReference type="EMBL" id="KAG8491173.1"/>
    </source>
</evidence>
<proteinExistence type="predicted"/>
<dbReference type="OrthoDB" id="1001935at2759"/>
<feature type="compositionally biased region" description="Acidic residues" evidence="1">
    <location>
        <begin position="229"/>
        <end position="243"/>
    </location>
</feature>
<dbReference type="PANTHER" id="PTHR31973">
    <property type="entry name" value="POLYPROTEIN, PUTATIVE-RELATED"/>
    <property type="match status" value="1"/>
</dbReference>
<sequence>MFSVRSHDMHFVYVLPGWEGSATDGRVLQAAISRRHGLKVSHSKIVMSSFSQSIASSQNSRGTKKKWVLEEDLTLVAGMVDLYNVGTYNADTRFKADYLNELERIHKIAGQCRHRNFPYYAQTSEDIVEEIDIEDVANANSLEEGNNYHGCKDDVSLDEMDVSATQSQLSKPNQDSATFSKKKKKIYDGSEQISTSISNVSILLGENIRTIGLELSRSIASEKVLQERDDFDSNSDEDLNNDVDSDKDGNKKYPFFNPQTDMRKPILIKALGLIKVISVLFPTVEARNCARHIYNNFKNTKGFQGQAMHLTHWKATKATFPRQFEEAMSAMRSLSESTEIILEARDKPILTMLEIIKRKVMTRLVPMREAIEKYPRPLCPMIHNKLSEIVIYAGNEKYEVDCGLGKKHMVNLFSSFCSCRKWDLSGISFLSSHSGIEGNVGDPITLSKKSHWYS</sequence>
<evidence type="ECO:0000313" key="3">
    <source>
        <dbReference type="Proteomes" id="UP000701853"/>
    </source>
</evidence>
<dbReference type="PANTHER" id="PTHR31973:SF199">
    <property type="entry name" value="SWIM-TYPE DOMAIN-CONTAINING PROTEIN"/>
    <property type="match status" value="1"/>
</dbReference>
<keyword evidence="3" id="KW-1185">Reference proteome</keyword>
<accession>A0A8J5YZR4</accession>
<gene>
    <name evidence="2" type="ORF">CXB51_014422</name>
</gene>
<evidence type="ECO:0000256" key="1">
    <source>
        <dbReference type="SAM" id="MobiDB-lite"/>
    </source>
</evidence>
<organism evidence="2 3">
    <name type="scientific">Gossypium anomalum</name>
    <dbReference type="NCBI Taxonomy" id="47600"/>
    <lineage>
        <taxon>Eukaryota</taxon>
        <taxon>Viridiplantae</taxon>
        <taxon>Streptophyta</taxon>
        <taxon>Embryophyta</taxon>
        <taxon>Tracheophyta</taxon>
        <taxon>Spermatophyta</taxon>
        <taxon>Magnoliopsida</taxon>
        <taxon>eudicotyledons</taxon>
        <taxon>Gunneridae</taxon>
        <taxon>Pentapetalae</taxon>
        <taxon>rosids</taxon>
        <taxon>malvids</taxon>
        <taxon>Malvales</taxon>
        <taxon>Malvaceae</taxon>
        <taxon>Malvoideae</taxon>
        <taxon>Gossypium</taxon>
    </lineage>
</organism>
<comment type="caution">
    <text evidence="2">The sequence shown here is derived from an EMBL/GenBank/DDBJ whole genome shotgun (WGS) entry which is preliminary data.</text>
</comment>